<dbReference type="InterPro" id="IPR001709">
    <property type="entry name" value="Flavoprot_Pyr_Nucl_cyt_Rdtase"/>
</dbReference>
<dbReference type="PANTHER" id="PTHR43513:SF1">
    <property type="entry name" value="ANAEROBIC SULFITE REDUCTASE SUBUNIT B"/>
    <property type="match status" value="1"/>
</dbReference>
<dbReference type="Gene3D" id="3.40.50.80">
    <property type="entry name" value="Nucleotide-binding domain of ferredoxin-NADP reductase (FNR) module"/>
    <property type="match status" value="1"/>
</dbReference>
<dbReference type="GO" id="GO:0006221">
    <property type="term" value="P:pyrimidine nucleotide biosynthetic process"/>
    <property type="evidence" value="ECO:0007669"/>
    <property type="project" value="InterPro"/>
</dbReference>
<dbReference type="Proteomes" id="UP000051717">
    <property type="component" value="Unassembled WGS sequence"/>
</dbReference>
<evidence type="ECO:0000256" key="1">
    <source>
        <dbReference type="PIRSR" id="PIRSR006816-2"/>
    </source>
</evidence>
<reference evidence="3 4" key="1">
    <citation type="journal article" date="2015" name="Microbiome">
        <title>Genomic resolution of linkages in carbon, nitrogen, and sulfur cycling among widespread estuary sediment bacteria.</title>
        <authorList>
            <person name="Baker B.J."/>
            <person name="Lazar C.S."/>
            <person name="Teske A.P."/>
            <person name="Dick G.J."/>
        </authorList>
    </citation>
    <scope>NUCLEOTIDE SEQUENCE [LARGE SCALE GENOMIC DNA]</scope>
    <source>
        <strain evidence="3">SM23_40</strain>
    </source>
</reference>
<evidence type="ECO:0000313" key="4">
    <source>
        <dbReference type="Proteomes" id="UP000051717"/>
    </source>
</evidence>
<dbReference type="CDD" id="cd06221">
    <property type="entry name" value="sulfite_reductase_like"/>
    <property type="match status" value="1"/>
</dbReference>
<comment type="caution">
    <text evidence="3">The sequence shown here is derived from an EMBL/GenBank/DDBJ whole genome shotgun (WGS) entry which is preliminary data.</text>
</comment>
<dbReference type="SUPFAM" id="SSF63380">
    <property type="entry name" value="Riboflavin synthase domain-like"/>
    <property type="match status" value="1"/>
</dbReference>
<dbReference type="InterPro" id="IPR017927">
    <property type="entry name" value="FAD-bd_FR_type"/>
</dbReference>
<keyword evidence="1" id="KW-0479">Metal-binding</keyword>
<dbReference type="GO" id="GO:0051537">
    <property type="term" value="F:2 iron, 2 sulfur cluster binding"/>
    <property type="evidence" value="ECO:0007669"/>
    <property type="project" value="UniProtKB-KW"/>
</dbReference>
<protein>
    <recommendedName>
        <fullName evidence="2">FAD-binding FR-type domain-containing protein</fullName>
    </recommendedName>
</protein>
<evidence type="ECO:0000259" key="2">
    <source>
        <dbReference type="PROSITE" id="PS51384"/>
    </source>
</evidence>
<dbReference type="EMBL" id="LJUI01000120">
    <property type="protein sequence ID" value="KPK67552.1"/>
    <property type="molecule type" value="Genomic_DNA"/>
</dbReference>
<dbReference type="InterPro" id="IPR001433">
    <property type="entry name" value="OxRdtase_FAD/NAD-bd"/>
</dbReference>
<gene>
    <name evidence="3" type="ORF">AMJ82_10415</name>
</gene>
<dbReference type="AlphaFoldDB" id="A0A0S8G413"/>
<dbReference type="PROSITE" id="PS51384">
    <property type="entry name" value="FAD_FR"/>
    <property type="match status" value="1"/>
</dbReference>
<dbReference type="PANTHER" id="PTHR43513">
    <property type="entry name" value="DIHYDROOROTATE DEHYDROGENASE B (NAD(+)), ELECTRON TRANSFER SUBUNIT"/>
    <property type="match status" value="1"/>
</dbReference>
<proteinExistence type="predicted"/>
<dbReference type="InterPro" id="IPR050353">
    <property type="entry name" value="PyrK_electron_transfer"/>
</dbReference>
<dbReference type="PIRSF" id="PIRSF006816">
    <property type="entry name" value="Cyc3_hyd_g"/>
    <property type="match status" value="1"/>
</dbReference>
<sequence>MVGLFMNPLEPRRALVREKIQENRETYSLTLSLADHDHFSYRPGQFNMLGLPGMGEAPFSFSSLHLERGRFTHTIREAGSLTRSICQLAAGDILSIRGPYGNEWPLEKAKGRHLIIVGGGIGIAPLRPVIRHALGNGEEYGRLYFLLGARTEDDLLFREEFEKLTAGRDGTLLMTVDRGEKKELSHIREGLVTALLDEIDVDPEESITFTCGPELMMRFVARQLIQMGQDPYDIFVSMERRMKCGIAHCGHCQIGAMYVCKDGPIFPYGDIKRFADTML</sequence>
<keyword evidence="1" id="KW-0001">2Fe-2S</keyword>
<feature type="binding site" evidence="1">
    <location>
        <position position="260"/>
    </location>
    <ligand>
        <name>[2Fe-2S] cluster</name>
        <dbReference type="ChEBI" id="CHEBI:190135"/>
    </ligand>
</feature>
<dbReference type="PRINTS" id="PR00371">
    <property type="entry name" value="FPNCR"/>
</dbReference>
<dbReference type="GO" id="GO:0050660">
    <property type="term" value="F:flavin adenine dinucleotide binding"/>
    <property type="evidence" value="ECO:0007669"/>
    <property type="project" value="InterPro"/>
</dbReference>
<dbReference type="GO" id="GO:0016491">
    <property type="term" value="F:oxidoreductase activity"/>
    <property type="evidence" value="ECO:0007669"/>
    <property type="project" value="InterPro"/>
</dbReference>
<dbReference type="InterPro" id="IPR008333">
    <property type="entry name" value="Cbr1-like_FAD-bd_dom"/>
</dbReference>
<dbReference type="PRINTS" id="PR00406">
    <property type="entry name" value="CYTB5RDTASE"/>
</dbReference>
<feature type="domain" description="FAD-binding FR-type" evidence="2">
    <location>
        <begin position="9"/>
        <end position="106"/>
    </location>
</feature>
<accession>A0A0S8G413</accession>
<dbReference type="Gene3D" id="2.40.30.10">
    <property type="entry name" value="Translation factors"/>
    <property type="match status" value="1"/>
</dbReference>
<evidence type="ECO:0000313" key="3">
    <source>
        <dbReference type="EMBL" id="KPK67552.1"/>
    </source>
</evidence>
<dbReference type="Pfam" id="PF10418">
    <property type="entry name" value="DHODB_Fe-S_bind"/>
    <property type="match status" value="1"/>
</dbReference>
<dbReference type="InterPro" id="IPR019480">
    <property type="entry name" value="Dihydroorotate_DH_Fe-S-bd"/>
</dbReference>
<feature type="binding site" evidence="1">
    <location>
        <position position="252"/>
    </location>
    <ligand>
        <name>[2Fe-2S] cluster</name>
        <dbReference type="ChEBI" id="CHEBI:190135"/>
    </ligand>
</feature>
<organism evidence="3 4">
    <name type="scientific">candidate division TA06 bacterium SM23_40</name>
    <dbReference type="NCBI Taxonomy" id="1703774"/>
    <lineage>
        <taxon>Bacteria</taxon>
        <taxon>Bacteria division TA06</taxon>
    </lineage>
</organism>
<dbReference type="InterPro" id="IPR017938">
    <property type="entry name" value="Riboflavin_synthase-like_b-brl"/>
</dbReference>
<dbReference type="GO" id="GO:0046872">
    <property type="term" value="F:metal ion binding"/>
    <property type="evidence" value="ECO:0007669"/>
    <property type="project" value="UniProtKB-KW"/>
</dbReference>
<dbReference type="Pfam" id="PF00175">
    <property type="entry name" value="NAD_binding_1"/>
    <property type="match status" value="1"/>
</dbReference>
<feature type="binding site" evidence="1">
    <location>
        <position position="244"/>
    </location>
    <ligand>
        <name>[2Fe-2S] cluster</name>
        <dbReference type="ChEBI" id="CHEBI:190135"/>
    </ligand>
</feature>
<feature type="binding site" evidence="1">
    <location>
        <position position="249"/>
    </location>
    <ligand>
        <name>[2Fe-2S] cluster</name>
        <dbReference type="ChEBI" id="CHEBI:190135"/>
    </ligand>
</feature>
<dbReference type="SUPFAM" id="SSF52343">
    <property type="entry name" value="Ferredoxin reductase-like, C-terminal NADP-linked domain"/>
    <property type="match status" value="1"/>
</dbReference>
<keyword evidence="1" id="KW-0411">Iron-sulfur</keyword>
<name>A0A0S8G413_UNCT6</name>
<dbReference type="InterPro" id="IPR012165">
    <property type="entry name" value="Cyt_c3_hydrogenase_gsu"/>
</dbReference>
<dbReference type="Pfam" id="PF00970">
    <property type="entry name" value="FAD_binding_6"/>
    <property type="match status" value="1"/>
</dbReference>
<keyword evidence="1" id="KW-0408">Iron</keyword>
<comment type="cofactor">
    <cofactor evidence="1">
        <name>[2Fe-2S] cluster</name>
        <dbReference type="ChEBI" id="CHEBI:190135"/>
    </cofactor>
    <text evidence="1">Binds 1 [2Fe-2S] cluster per subunit.</text>
</comment>
<dbReference type="InterPro" id="IPR039261">
    <property type="entry name" value="FNR_nucleotide-bd"/>
</dbReference>